<proteinExistence type="inferred from homology"/>
<evidence type="ECO:0000256" key="1">
    <source>
        <dbReference type="ARBA" id="ARBA00004196"/>
    </source>
</evidence>
<evidence type="ECO:0000259" key="6">
    <source>
        <dbReference type="PROSITE" id="PS50983"/>
    </source>
</evidence>
<dbReference type="Proteomes" id="UP000192903">
    <property type="component" value="Unassembled WGS sequence"/>
</dbReference>
<name>A0A1X7D7U0_9HYPH</name>
<dbReference type="InterPro" id="IPR033870">
    <property type="entry name" value="FatB"/>
</dbReference>
<keyword evidence="4" id="KW-0410">Iron transport</keyword>
<dbReference type="PROSITE" id="PS50983">
    <property type="entry name" value="FE_B12_PBP"/>
    <property type="match status" value="1"/>
</dbReference>
<dbReference type="GO" id="GO:0030288">
    <property type="term" value="C:outer membrane-bounded periplasmic space"/>
    <property type="evidence" value="ECO:0007669"/>
    <property type="project" value="TreeGrafter"/>
</dbReference>
<feature type="domain" description="Fe/B12 periplasmic-binding" evidence="6">
    <location>
        <begin position="62"/>
        <end position="322"/>
    </location>
</feature>
<dbReference type="Gene3D" id="3.40.50.1980">
    <property type="entry name" value="Nitrogenase molybdenum iron protein domain"/>
    <property type="match status" value="2"/>
</dbReference>
<dbReference type="CDD" id="cd01140">
    <property type="entry name" value="FatB"/>
    <property type="match status" value="1"/>
</dbReference>
<dbReference type="AlphaFoldDB" id="A0A1X7D7U0"/>
<protein>
    <submittedName>
        <fullName evidence="7">Iron complex transport system substrate-binding protein</fullName>
    </submittedName>
</protein>
<evidence type="ECO:0000313" key="8">
    <source>
        <dbReference type="Proteomes" id="UP000192903"/>
    </source>
</evidence>
<evidence type="ECO:0000256" key="5">
    <source>
        <dbReference type="ARBA" id="ARBA00022729"/>
    </source>
</evidence>
<keyword evidence="3" id="KW-0813">Transport</keyword>
<dbReference type="EMBL" id="FXAF01000002">
    <property type="protein sequence ID" value="SMF10469.1"/>
    <property type="molecule type" value="Genomic_DNA"/>
</dbReference>
<evidence type="ECO:0000313" key="7">
    <source>
        <dbReference type="EMBL" id="SMF10469.1"/>
    </source>
</evidence>
<dbReference type="Pfam" id="PF01497">
    <property type="entry name" value="Peripla_BP_2"/>
    <property type="match status" value="1"/>
</dbReference>
<dbReference type="InterPro" id="IPR002491">
    <property type="entry name" value="ABC_transptr_periplasmic_BD"/>
</dbReference>
<reference evidence="8" key="1">
    <citation type="submission" date="2017-04" db="EMBL/GenBank/DDBJ databases">
        <authorList>
            <person name="Varghese N."/>
            <person name="Submissions S."/>
        </authorList>
    </citation>
    <scope>NUCLEOTIDE SEQUENCE [LARGE SCALE GENOMIC DNA]</scope>
    <source>
        <strain evidence="8">B4P</strain>
    </source>
</reference>
<accession>A0A1X7D7U0</accession>
<keyword evidence="4" id="KW-0406">Ion transport</keyword>
<evidence type="ECO:0000256" key="3">
    <source>
        <dbReference type="ARBA" id="ARBA00022448"/>
    </source>
</evidence>
<dbReference type="PANTHER" id="PTHR30532">
    <property type="entry name" value="IRON III DICITRATE-BINDING PERIPLASMIC PROTEIN"/>
    <property type="match status" value="1"/>
</dbReference>
<dbReference type="STRING" id="464029.SAMN02982989_5163"/>
<keyword evidence="5" id="KW-0732">Signal</keyword>
<dbReference type="PANTHER" id="PTHR30532:SF28">
    <property type="entry name" value="PETROBACTIN-BINDING PROTEIN YCLQ"/>
    <property type="match status" value="1"/>
</dbReference>
<evidence type="ECO:0000256" key="4">
    <source>
        <dbReference type="ARBA" id="ARBA00022496"/>
    </source>
</evidence>
<evidence type="ECO:0000256" key="2">
    <source>
        <dbReference type="ARBA" id="ARBA00008814"/>
    </source>
</evidence>
<keyword evidence="4" id="KW-0408">Iron</keyword>
<dbReference type="SUPFAM" id="SSF53807">
    <property type="entry name" value="Helical backbone' metal receptor"/>
    <property type="match status" value="1"/>
</dbReference>
<organism evidence="7 8">
    <name type="scientific">Xaviernesmea oryzae</name>
    <dbReference type="NCBI Taxonomy" id="464029"/>
    <lineage>
        <taxon>Bacteria</taxon>
        <taxon>Pseudomonadati</taxon>
        <taxon>Pseudomonadota</taxon>
        <taxon>Alphaproteobacteria</taxon>
        <taxon>Hyphomicrobiales</taxon>
        <taxon>Rhizobiaceae</taxon>
        <taxon>Rhizobium/Agrobacterium group</taxon>
        <taxon>Xaviernesmea</taxon>
    </lineage>
</organism>
<comment type="subcellular location">
    <subcellularLocation>
        <location evidence="1">Cell envelope</location>
    </subcellularLocation>
</comment>
<keyword evidence="8" id="KW-1185">Reference proteome</keyword>
<comment type="similarity">
    <text evidence="2">Belongs to the bacterial solute-binding protein 8 family.</text>
</comment>
<dbReference type="InterPro" id="IPR051313">
    <property type="entry name" value="Bact_iron-sidero_bind"/>
</dbReference>
<sequence>MEDAGPGRLTPLSAEPYPQDGERMNLRMIAASAAFVFSAIAVDAAEISTAKGSVTIAETPETVAVFDIAALDTLDRLGIKPAGVPEKLFVSQLEDLKQGAEIVGDLFEPDLEALSALGPDLIIVGGRSSTKAEAAAQVAQTIDMTMNGDDLIAQAKERLATYGALFGKEDEAARAAGELDAQVQAAKAAVAGKGKALIVMTNGPKVTAYGPGSRFGWVHTTLDLPPAVPDVEAANHGEAVSFEFIRNANPDWLLVLDRASAIGSGEQGAKATLDNELVAQTTAWKKGQVVYLPAAEFYIAAGGVQSLQRVMATVAEAFAASE</sequence>
<dbReference type="GO" id="GO:1901678">
    <property type="term" value="P:iron coordination entity transport"/>
    <property type="evidence" value="ECO:0007669"/>
    <property type="project" value="UniProtKB-ARBA"/>
</dbReference>
<gene>
    <name evidence="7" type="ORF">SAMN02982989_5163</name>
</gene>